<gene>
    <name evidence="1" type="ORF">B0T46_02360</name>
</gene>
<keyword evidence="2" id="KW-1185">Reference proteome</keyword>
<dbReference type="PANTHER" id="PTHR10909:SF382">
    <property type="entry name" value="ACYL-COENZYME A OXIDASE"/>
    <property type="match status" value="1"/>
</dbReference>
<dbReference type="GO" id="GO:0003997">
    <property type="term" value="F:acyl-CoA oxidase activity"/>
    <property type="evidence" value="ECO:0007669"/>
    <property type="project" value="InterPro"/>
</dbReference>
<name>A0A1V2TKI0_9NOCA</name>
<dbReference type="Gene3D" id="2.40.110.10">
    <property type="entry name" value="Butyryl-CoA Dehydrogenase, subunit A, domain 2"/>
    <property type="match status" value="1"/>
</dbReference>
<dbReference type="GO" id="GO:0055088">
    <property type="term" value="P:lipid homeostasis"/>
    <property type="evidence" value="ECO:0007669"/>
    <property type="project" value="TreeGrafter"/>
</dbReference>
<dbReference type="Proteomes" id="UP000188836">
    <property type="component" value="Unassembled WGS sequence"/>
</dbReference>
<sequence>MNDAVPEALQQVLFGDHMKLHAWVRDVLTGLDDLPRPGSTHAAEAERAPTLLQEALAGLGASASTIASDAQFRGAFCDWAQILTPRLLLILTGQLDLSTGAILSLGNGSEYQQQCLAELDTGAAGGVLILTELAGTNGNDHQTTATWDPRSGGFWLKSPTRGSCKFMPNVADPSVPKICTVTARLVVEGRDEGVLPFLLRLRTSEGLAEGAKVFRLPDKSSAAMDHALIRFENVWVPREALLGGTWARMNEDGRLECDVPIGARFHKSINVLSQGRLDLANAANASARAALSGLVNYAPQRKSGSGTAMSDRDNVGQDLVRALAATYATGVLGRRIRDLLAYDTGRPEHVVWAMLAKPLLSYTAHDVLKVCRWRAASQGILRNNRIVDWIGNVEAIITAEGENQILQISAGNLGVDLNALELPETPDNLPWYIDLLSQRARVIADGLANRDYLVAGPVMGKNSAVIELTTTTAERLAATALVSAAQDVEDPTAKSLVMLLAEAYALDRIHDHGLWYVTRGIMTTEHAEKVEKRLHHTRSSLRTVMPVLTEAFQIPPLPDAPLFAPDYIEAWTDIVRREDPTFFGSR</sequence>
<dbReference type="InterPro" id="IPR009100">
    <property type="entry name" value="AcylCoA_DH/oxidase_NM_dom_sf"/>
</dbReference>
<dbReference type="SUPFAM" id="SSF47203">
    <property type="entry name" value="Acyl-CoA dehydrogenase C-terminal domain-like"/>
    <property type="match status" value="2"/>
</dbReference>
<dbReference type="InterPro" id="IPR036250">
    <property type="entry name" value="AcylCo_DH-like_C"/>
</dbReference>
<dbReference type="GO" id="GO:0033540">
    <property type="term" value="P:fatty acid beta-oxidation using acyl-CoA oxidase"/>
    <property type="evidence" value="ECO:0007669"/>
    <property type="project" value="TreeGrafter"/>
</dbReference>
<dbReference type="InterPro" id="IPR046373">
    <property type="entry name" value="Acyl-CoA_Oxase/DH_mid-dom_sf"/>
</dbReference>
<dbReference type="GO" id="GO:0005504">
    <property type="term" value="F:fatty acid binding"/>
    <property type="evidence" value="ECO:0007669"/>
    <property type="project" value="TreeGrafter"/>
</dbReference>
<evidence type="ECO:0000313" key="1">
    <source>
        <dbReference type="EMBL" id="ONM49978.1"/>
    </source>
</evidence>
<evidence type="ECO:0000313" key="2">
    <source>
        <dbReference type="Proteomes" id="UP000188836"/>
    </source>
</evidence>
<dbReference type="Gene3D" id="1.20.140.10">
    <property type="entry name" value="Butyryl-CoA Dehydrogenase, subunit A, domain 3"/>
    <property type="match status" value="2"/>
</dbReference>
<dbReference type="AlphaFoldDB" id="A0A1V2TKI0"/>
<dbReference type="STRING" id="1538463.B0T36_06440"/>
<dbReference type="InterPro" id="IPR012258">
    <property type="entry name" value="Acyl-CoA_oxidase"/>
</dbReference>
<dbReference type="GO" id="GO:0071949">
    <property type="term" value="F:FAD binding"/>
    <property type="evidence" value="ECO:0007669"/>
    <property type="project" value="InterPro"/>
</dbReference>
<proteinExistence type="predicted"/>
<evidence type="ECO:0008006" key="3">
    <source>
        <dbReference type="Google" id="ProtNLM"/>
    </source>
</evidence>
<protein>
    <recommendedName>
        <fullName evidence="3">Acyl-CoA oxidase C-terminal domain-containing protein</fullName>
    </recommendedName>
</protein>
<organism evidence="1 2">
    <name type="scientific">Nocardia donostiensis</name>
    <dbReference type="NCBI Taxonomy" id="1538463"/>
    <lineage>
        <taxon>Bacteria</taxon>
        <taxon>Bacillati</taxon>
        <taxon>Actinomycetota</taxon>
        <taxon>Actinomycetes</taxon>
        <taxon>Mycobacteriales</taxon>
        <taxon>Nocardiaceae</taxon>
        <taxon>Nocardia</taxon>
    </lineage>
</organism>
<reference evidence="1 2" key="1">
    <citation type="journal article" date="2016" name="Antonie Van Leeuwenhoek">
        <title>Nocardia donostiensis sp. nov., isolated from human respiratory specimens.</title>
        <authorList>
            <person name="Ercibengoa M."/>
            <person name="Bell M."/>
            <person name="Marimon J.M."/>
            <person name="Humrighouse B."/>
            <person name="Klenk H.P."/>
            <person name="Potter G."/>
            <person name="Perez-Trallero E."/>
        </authorList>
    </citation>
    <scope>NUCLEOTIDE SEQUENCE [LARGE SCALE GENOMIC DNA]</scope>
    <source>
        <strain evidence="1 2">X1655</strain>
    </source>
</reference>
<dbReference type="SUPFAM" id="SSF56645">
    <property type="entry name" value="Acyl-CoA dehydrogenase NM domain-like"/>
    <property type="match status" value="1"/>
</dbReference>
<comment type="caution">
    <text evidence="1">The sequence shown here is derived from an EMBL/GenBank/DDBJ whole genome shotgun (WGS) entry which is preliminary data.</text>
</comment>
<dbReference type="PANTHER" id="PTHR10909">
    <property type="entry name" value="ELECTRON TRANSPORT OXIDOREDUCTASE"/>
    <property type="match status" value="1"/>
</dbReference>
<dbReference type="EMBL" id="MUMY01000002">
    <property type="protein sequence ID" value="ONM49978.1"/>
    <property type="molecule type" value="Genomic_DNA"/>
</dbReference>
<accession>A0A1V2TKI0</accession>